<dbReference type="Proteomes" id="UP000619479">
    <property type="component" value="Unassembled WGS sequence"/>
</dbReference>
<protein>
    <submittedName>
        <fullName evidence="2">FAD-binding molybdopterin dehydrogenase</fullName>
    </submittedName>
</protein>
<name>A0A919IIC1_9ACTN</name>
<dbReference type="InterPro" id="IPR036318">
    <property type="entry name" value="FAD-bd_PCMH-like_sf"/>
</dbReference>
<dbReference type="InterPro" id="IPR016166">
    <property type="entry name" value="FAD-bd_PCMH"/>
</dbReference>
<evidence type="ECO:0000313" key="3">
    <source>
        <dbReference type="Proteomes" id="UP000619479"/>
    </source>
</evidence>
<dbReference type="PANTHER" id="PTHR42659">
    <property type="entry name" value="XANTHINE DEHYDROGENASE SUBUNIT C-RELATED"/>
    <property type="match status" value="1"/>
</dbReference>
<dbReference type="InterPro" id="IPR016169">
    <property type="entry name" value="FAD-bd_PCMH_sub2"/>
</dbReference>
<dbReference type="PROSITE" id="PS51387">
    <property type="entry name" value="FAD_PCMH"/>
    <property type="match status" value="1"/>
</dbReference>
<dbReference type="RefSeq" id="WP_203740695.1">
    <property type="nucleotide sequence ID" value="NZ_BAAAUC010000065.1"/>
</dbReference>
<keyword evidence="3" id="KW-1185">Reference proteome</keyword>
<dbReference type="GO" id="GO:0016491">
    <property type="term" value="F:oxidoreductase activity"/>
    <property type="evidence" value="ECO:0007669"/>
    <property type="project" value="InterPro"/>
</dbReference>
<comment type="caution">
    <text evidence="2">The sequence shown here is derived from an EMBL/GenBank/DDBJ whole genome shotgun (WGS) entry which is preliminary data.</text>
</comment>
<dbReference type="AlphaFoldDB" id="A0A919IIC1"/>
<dbReference type="Pfam" id="PF00941">
    <property type="entry name" value="FAD_binding_5"/>
    <property type="match status" value="1"/>
</dbReference>
<organism evidence="2 3">
    <name type="scientific">Actinoplanes cyaneus</name>
    <dbReference type="NCBI Taxonomy" id="52696"/>
    <lineage>
        <taxon>Bacteria</taxon>
        <taxon>Bacillati</taxon>
        <taxon>Actinomycetota</taxon>
        <taxon>Actinomycetes</taxon>
        <taxon>Micromonosporales</taxon>
        <taxon>Micromonosporaceae</taxon>
        <taxon>Actinoplanes</taxon>
    </lineage>
</organism>
<dbReference type="InterPro" id="IPR002346">
    <property type="entry name" value="Mopterin_DH_FAD-bd"/>
</dbReference>
<dbReference type="InterPro" id="IPR051312">
    <property type="entry name" value="Diverse_Substr_Oxidored"/>
</dbReference>
<gene>
    <name evidence="2" type="ORF">Acy02nite_28570</name>
</gene>
<dbReference type="EMBL" id="BOMH01000019">
    <property type="protein sequence ID" value="GID64976.1"/>
    <property type="molecule type" value="Genomic_DNA"/>
</dbReference>
<dbReference type="PANTHER" id="PTHR42659:SF9">
    <property type="entry name" value="XANTHINE DEHYDROGENASE FAD-BINDING SUBUNIT XDHB-RELATED"/>
    <property type="match status" value="1"/>
</dbReference>
<evidence type="ECO:0000313" key="2">
    <source>
        <dbReference type="EMBL" id="GID64976.1"/>
    </source>
</evidence>
<reference evidence="2" key="1">
    <citation type="submission" date="2021-01" db="EMBL/GenBank/DDBJ databases">
        <title>Whole genome shotgun sequence of Actinoplanes cyaneus NBRC 14990.</title>
        <authorList>
            <person name="Komaki H."/>
            <person name="Tamura T."/>
        </authorList>
    </citation>
    <scope>NUCLEOTIDE SEQUENCE</scope>
    <source>
        <strain evidence="2">NBRC 14990</strain>
    </source>
</reference>
<accession>A0A919IIC1</accession>
<evidence type="ECO:0000259" key="1">
    <source>
        <dbReference type="PROSITE" id="PS51387"/>
    </source>
</evidence>
<proteinExistence type="predicted"/>
<sequence length="260" mass="27744">MDLHTVTEVVSPAAPGMWRPGDAWLGGGTALFGEPRPSISRLLDLPSAGWPPITVRDDGLEIAATCTVATLFRTLGTYDVVAQCCHAFLASFKIWNVATVGGNLCAALPAGPMISLGAALGGMCRLLDPSGGERFVPVAGFVTGEGRTVLREGELLRSIELPAVIPRTAFRRGSLHRHGRSAVLLIGALDRDGAFTLTVTAATRRPWVLRFDEVPSPEGLDAALRAIGPSDYVDDVHGHPAWRAHLTGYYAEQIRTELSR</sequence>
<dbReference type="Gene3D" id="3.30.465.10">
    <property type="match status" value="1"/>
</dbReference>
<dbReference type="GO" id="GO:0071949">
    <property type="term" value="F:FAD binding"/>
    <property type="evidence" value="ECO:0007669"/>
    <property type="project" value="InterPro"/>
</dbReference>
<dbReference type="SUPFAM" id="SSF56176">
    <property type="entry name" value="FAD-binding/transporter-associated domain-like"/>
    <property type="match status" value="1"/>
</dbReference>
<feature type="domain" description="FAD-binding PCMH-type" evidence="1">
    <location>
        <begin position="1"/>
        <end position="166"/>
    </location>
</feature>